<proteinExistence type="predicted"/>
<dbReference type="EMBL" id="CP141059">
    <property type="protein sequence ID" value="WQQ28558.1"/>
    <property type="molecule type" value="Genomic_DNA"/>
</dbReference>
<accession>A0ABZ0ZW72</accession>
<evidence type="ECO:0000313" key="2">
    <source>
        <dbReference type="Proteomes" id="UP001327225"/>
    </source>
</evidence>
<evidence type="ECO:0008006" key="3">
    <source>
        <dbReference type="Google" id="ProtNLM"/>
    </source>
</evidence>
<protein>
    <recommendedName>
        <fullName evidence="3">SAM-dependent methyltransferase</fullName>
    </recommendedName>
</protein>
<reference evidence="2" key="1">
    <citation type="submission" date="2023-12" db="EMBL/GenBank/DDBJ databases">
        <title>Novel species in genus Nocardioides.</title>
        <authorList>
            <person name="Zhou H."/>
        </authorList>
    </citation>
    <scope>NUCLEOTIDE SEQUENCE [LARGE SCALE GENOMIC DNA]</scope>
    <source>
        <strain evidence="2">HM61</strain>
    </source>
</reference>
<sequence length="68" mass="7401">MRVLAPSGRGVLGIADPEWMATQGFTKHHFTIRPLTDVVGALESGGLTVEHRTFGRMPYHLLVCSPIA</sequence>
<organism evidence="1 2">
    <name type="scientific">Nocardioides bizhenqiangii</name>
    <dbReference type="NCBI Taxonomy" id="3095076"/>
    <lineage>
        <taxon>Bacteria</taxon>
        <taxon>Bacillati</taxon>
        <taxon>Actinomycetota</taxon>
        <taxon>Actinomycetes</taxon>
        <taxon>Propionibacteriales</taxon>
        <taxon>Nocardioidaceae</taxon>
        <taxon>Nocardioides</taxon>
    </lineage>
</organism>
<keyword evidence="2" id="KW-1185">Reference proteome</keyword>
<gene>
    <name evidence="1" type="ORF">SHK19_10050</name>
</gene>
<dbReference type="RefSeq" id="WP_322938568.1">
    <property type="nucleotide sequence ID" value="NZ_CP141059.1"/>
</dbReference>
<evidence type="ECO:0000313" key="1">
    <source>
        <dbReference type="EMBL" id="WQQ28558.1"/>
    </source>
</evidence>
<dbReference type="Proteomes" id="UP001327225">
    <property type="component" value="Chromosome"/>
</dbReference>
<name>A0ABZ0ZW72_9ACTN</name>